<proteinExistence type="predicted"/>
<protein>
    <recommendedName>
        <fullName evidence="3">Nephrocystin 3-like N-terminal domain-containing protein</fullName>
    </recommendedName>
</protein>
<dbReference type="PANTHER" id="PTHR10039">
    <property type="entry name" value="AMELOGENIN"/>
    <property type="match status" value="1"/>
</dbReference>
<dbReference type="STRING" id="436010.A0A165YB33"/>
<dbReference type="SUPFAM" id="SSF52540">
    <property type="entry name" value="P-loop containing nucleoside triphosphate hydrolases"/>
    <property type="match status" value="1"/>
</dbReference>
<keyword evidence="5" id="KW-1185">Reference proteome</keyword>
<dbReference type="PANTHER" id="PTHR10039:SF16">
    <property type="entry name" value="GPI INOSITOL-DEACYLASE"/>
    <property type="match status" value="1"/>
</dbReference>
<feature type="chain" id="PRO_5007869261" description="Nephrocystin 3-like N-terminal domain-containing protein" evidence="2">
    <location>
        <begin position="22"/>
        <end position="315"/>
    </location>
</feature>
<dbReference type="InterPro" id="IPR027417">
    <property type="entry name" value="P-loop_NTPase"/>
</dbReference>
<evidence type="ECO:0000259" key="3">
    <source>
        <dbReference type="Pfam" id="PF24883"/>
    </source>
</evidence>
<evidence type="ECO:0000256" key="2">
    <source>
        <dbReference type="SAM" id="SignalP"/>
    </source>
</evidence>
<dbReference type="OrthoDB" id="7464126at2759"/>
<dbReference type="Proteomes" id="UP000076532">
    <property type="component" value="Unassembled WGS sequence"/>
</dbReference>
<dbReference type="Gene3D" id="3.40.50.300">
    <property type="entry name" value="P-loop containing nucleotide triphosphate hydrolases"/>
    <property type="match status" value="1"/>
</dbReference>
<name>A0A165YB33_9AGAM</name>
<accession>A0A165YB33</accession>
<evidence type="ECO:0000256" key="1">
    <source>
        <dbReference type="ARBA" id="ARBA00022737"/>
    </source>
</evidence>
<feature type="domain" description="Nephrocystin 3-like N-terminal" evidence="3">
    <location>
        <begin position="51"/>
        <end position="213"/>
    </location>
</feature>
<dbReference type="EMBL" id="KV417701">
    <property type="protein sequence ID" value="KZP09383.1"/>
    <property type="molecule type" value="Genomic_DNA"/>
</dbReference>
<dbReference type="AlphaFoldDB" id="A0A165YB33"/>
<keyword evidence="1" id="KW-0677">Repeat</keyword>
<sequence length="315" mass="35078">MSLLLFAGNALCLLACYEALACCADVGEDKAAPDVSGNHKAARKIRHSQHGSWFVHGEGFMRWKEFPDQPLWLYGSPGCGKTIICSSVIDDLTMHCERNPSFACAYFFFDGRNLEGELSIQEKYIRSLIRQLWDYLGRMPAALLGIYSTRSSHPQPSIEALQDTLQTIIGDFQEVYIVIDVLDACTDRDELLVWVKNLAGWKEGKLHLILSSRPELDIDDHWAALDYFERIRFAGGSGNPDIVNYVDDMLPENGKWTPETHALGTAKVFRGDIPAHALQGSDADDLKALSHWSKNSPRLPVSASNVVQDHATTPS</sequence>
<feature type="signal peptide" evidence="2">
    <location>
        <begin position="1"/>
        <end position="21"/>
    </location>
</feature>
<evidence type="ECO:0000313" key="4">
    <source>
        <dbReference type="EMBL" id="KZP09383.1"/>
    </source>
</evidence>
<dbReference type="Pfam" id="PF24883">
    <property type="entry name" value="NPHP3_N"/>
    <property type="match status" value="1"/>
</dbReference>
<keyword evidence="2" id="KW-0732">Signal</keyword>
<gene>
    <name evidence="4" type="ORF">FIBSPDRAFT_938505</name>
</gene>
<dbReference type="InterPro" id="IPR056884">
    <property type="entry name" value="NPHP3-like_N"/>
</dbReference>
<evidence type="ECO:0000313" key="5">
    <source>
        <dbReference type="Proteomes" id="UP000076532"/>
    </source>
</evidence>
<reference evidence="4 5" key="1">
    <citation type="journal article" date="2016" name="Mol. Biol. Evol.">
        <title>Comparative Genomics of Early-Diverging Mushroom-Forming Fungi Provides Insights into the Origins of Lignocellulose Decay Capabilities.</title>
        <authorList>
            <person name="Nagy L.G."/>
            <person name="Riley R."/>
            <person name="Tritt A."/>
            <person name="Adam C."/>
            <person name="Daum C."/>
            <person name="Floudas D."/>
            <person name="Sun H."/>
            <person name="Yadav J.S."/>
            <person name="Pangilinan J."/>
            <person name="Larsson K.H."/>
            <person name="Matsuura K."/>
            <person name="Barry K."/>
            <person name="Labutti K."/>
            <person name="Kuo R."/>
            <person name="Ohm R.A."/>
            <person name="Bhattacharya S.S."/>
            <person name="Shirouzu T."/>
            <person name="Yoshinaga Y."/>
            <person name="Martin F.M."/>
            <person name="Grigoriev I.V."/>
            <person name="Hibbett D.S."/>
        </authorList>
    </citation>
    <scope>NUCLEOTIDE SEQUENCE [LARGE SCALE GENOMIC DNA]</scope>
    <source>
        <strain evidence="4 5">CBS 109695</strain>
    </source>
</reference>
<organism evidence="4 5">
    <name type="scientific">Athelia psychrophila</name>
    <dbReference type="NCBI Taxonomy" id="1759441"/>
    <lineage>
        <taxon>Eukaryota</taxon>
        <taxon>Fungi</taxon>
        <taxon>Dikarya</taxon>
        <taxon>Basidiomycota</taxon>
        <taxon>Agaricomycotina</taxon>
        <taxon>Agaricomycetes</taxon>
        <taxon>Agaricomycetidae</taxon>
        <taxon>Atheliales</taxon>
        <taxon>Atheliaceae</taxon>
        <taxon>Athelia</taxon>
    </lineage>
</organism>